<name>M5GAP2_DACPD</name>
<gene>
    <name evidence="1" type="ORF">DACRYDRAFT_103925</name>
</gene>
<dbReference type="GeneID" id="63682905"/>
<protein>
    <submittedName>
        <fullName evidence="1">Uncharacterized protein</fullName>
    </submittedName>
</protein>
<dbReference type="HOGENOM" id="CLU_062464_0_0_1"/>
<accession>M5GAP2</accession>
<dbReference type="AlphaFoldDB" id="M5GAP2"/>
<dbReference type="RefSeq" id="XP_040632334.1">
    <property type="nucleotide sequence ID" value="XM_040767843.1"/>
</dbReference>
<organism evidence="1 2">
    <name type="scientific">Dacryopinax primogenitus (strain DJM 731)</name>
    <name type="common">Brown rot fungus</name>
    <dbReference type="NCBI Taxonomy" id="1858805"/>
    <lineage>
        <taxon>Eukaryota</taxon>
        <taxon>Fungi</taxon>
        <taxon>Dikarya</taxon>
        <taxon>Basidiomycota</taxon>
        <taxon>Agaricomycotina</taxon>
        <taxon>Dacrymycetes</taxon>
        <taxon>Dacrymycetales</taxon>
        <taxon>Dacrymycetaceae</taxon>
        <taxon>Dacryopinax</taxon>
    </lineage>
</organism>
<dbReference type="Proteomes" id="UP000030653">
    <property type="component" value="Unassembled WGS sequence"/>
</dbReference>
<keyword evidence="2" id="KW-1185">Reference proteome</keyword>
<evidence type="ECO:0000313" key="1">
    <source>
        <dbReference type="EMBL" id="EJU05440.1"/>
    </source>
</evidence>
<reference evidence="1 2" key="1">
    <citation type="journal article" date="2012" name="Science">
        <title>The Paleozoic origin of enzymatic lignin decomposition reconstructed from 31 fungal genomes.</title>
        <authorList>
            <person name="Floudas D."/>
            <person name="Binder M."/>
            <person name="Riley R."/>
            <person name="Barry K."/>
            <person name="Blanchette R.A."/>
            <person name="Henrissat B."/>
            <person name="Martinez A.T."/>
            <person name="Otillar R."/>
            <person name="Spatafora J.W."/>
            <person name="Yadav J.S."/>
            <person name="Aerts A."/>
            <person name="Benoit I."/>
            <person name="Boyd A."/>
            <person name="Carlson A."/>
            <person name="Copeland A."/>
            <person name="Coutinho P.M."/>
            <person name="de Vries R.P."/>
            <person name="Ferreira P."/>
            <person name="Findley K."/>
            <person name="Foster B."/>
            <person name="Gaskell J."/>
            <person name="Glotzer D."/>
            <person name="Gorecki P."/>
            <person name="Heitman J."/>
            <person name="Hesse C."/>
            <person name="Hori C."/>
            <person name="Igarashi K."/>
            <person name="Jurgens J.A."/>
            <person name="Kallen N."/>
            <person name="Kersten P."/>
            <person name="Kohler A."/>
            <person name="Kuees U."/>
            <person name="Kumar T.K.A."/>
            <person name="Kuo A."/>
            <person name="LaButti K."/>
            <person name="Larrondo L.F."/>
            <person name="Lindquist E."/>
            <person name="Ling A."/>
            <person name="Lombard V."/>
            <person name="Lucas S."/>
            <person name="Lundell T."/>
            <person name="Martin R."/>
            <person name="McLaughlin D.J."/>
            <person name="Morgenstern I."/>
            <person name="Morin E."/>
            <person name="Murat C."/>
            <person name="Nagy L.G."/>
            <person name="Nolan M."/>
            <person name="Ohm R.A."/>
            <person name="Patyshakuliyeva A."/>
            <person name="Rokas A."/>
            <person name="Ruiz-Duenas F.J."/>
            <person name="Sabat G."/>
            <person name="Salamov A."/>
            <person name="Samejima M."/>
            <person name="Schmutz J."/>
            <person name="Slot J.C."/>
            <person name="St John F."/>
            <person name="Stenlid J."/>
            <person name="Sun H."/>
            <person name="Sun S."/>
            <person name="Syed K."/>
            <person name="Tsang A."/>
            <person name="Wiebenga A."/>
            <person name="Young D."/>
            <person name="Pisabarro A."/>
            <person name="Eastwood D.C."/>
            <person name="Martin F."/>
            <person name="Cullen D."/>
            <person name="Grigoriev I.V."/>
            <person name="Hibbett D.S."/>
        </authorList>
    </citation>
    <scope>NUCLEOTIDE SEQUENCE [LARGE SCALE GENOMIC DNA]</scope>
    <source>
        <strain evidence="1 2">DJM-731 SS1</strain>
    </source>
</reference>
<proteinExistence type="predicted"/>
<dbReference type="EMBL" id="JH795856">
    <property type="protein sequence ID" value="EJU05440.1"/>
    <property type="molecule type" value="Genomic_DNA"/>
</dbReference>
<sequence>MAKQLTTIRNVDLPCWQVLMETADANWAHTPWAGNLCSQFMKMVEQEGKEANFHLNKGPGIRRSMDGRYYIPDLNVWTWLHDNCLHADVKGWQKGDAAAFYEIAMNLFRTKFEFNKFVDEHQLGCAGIPHWSMTTRFHKAVSLNADSVRVWSPITVAKVFITSGLDESKIDVLVGYFGHRQQKAELGCTYRNNILDENGSAIVPPPVEGLPLLGLEPEGLKWSDDHTGPAAGPSHVDAAIEDETLLDYGDSDGYDRTC</sequence>
<evidence type="ECO:0000313" key="2">
    <source>
        <dbReference type="Proteomes" id="UP000030653"/>
    </source>
</evidence>